<proteinExistence type="predicted"/>
<dbReference type="AlphaFoldDB" id="A0A7Z0RW70"/>
<keyword evidence="3" id="KW-1185">Reference proteome</keyword>
<feature type="region of interest" description="Disordered" evidence="1">
    <location>
        <begin position="159"/>
        <end position="184"/>
    </location>
</feature>
<evidence type="ECO:0000313" key="3">
    <source>
        <dbReference type="Proteomes" id="UP000586119"/>
    </source>
</evidence>
<sequence length="184" mass="21705">MEWLLIVFVLMLVGAPIMWLQPSPRQKRQMQLRKRAREHGVEVKIEPPPLHYFKGTMPSYRWRYPLDEPGPDFLLVREEEASEELEPYHSGWRWRIAPLRPLPREANTRLKALLERLPQDALVLQSKETALTLWWWESQTGERFVTYVEDFQQLRDELRGRADRSRTQPLTPPASSKDDGFSGG</sequence>
<protein>
    <submittedName>
        <fullName evidence="2">Preprotein translocase subunit YajC</fullName>
    </submittedName>
</protein>
<evidence type="ECO:0000256" key="1">
    <source>
        <dbReference type="SAM" id="MobiDB-lite"/>
    </source>
</evidence>
<dbReference type="EMBL" id="JACCDF010000020">
    <property type="protein sequence ID" value="NYS62451.1"/>
    <property type="molecule type" value="Genomic_DNA"/>
</dbReference>
<dbReference type="RefSeq" id="WP_179931706.1">
    <property type="nucleotide sequence ID" value="NZ_JACCDF010000020.1"/>
</dbReference>
<accession>A0A7Z0RW70</accession>
<organism evidence="2 3">
    <name type="scientific">Vreelandella salicampi</name>
    <dbReference type="NCBI Taxonomy" id="1449798"/>
    <lineage>
        <taxon>Bacteria</taxon>
        <taxon>Pseudomonadati</taxon>
        <taxon>Pseudomonadota</taxon>
        <taxon>Gammaproteobacteria</taxon>
        <taxon>Oceanospirillales</taxon>
        <taxon>Halomonadaceae</taxon>
        <taxon>Vreelandella</taxon>
    </lineage>
</organism>
<comment type="caution">
    <text evidence="2">The sequence shown here is derived from an EMBL/GenBank/DDBJ whole genome shotgun (WGS) entry which is preliminary data.</text>
</comment>
<evidence type="ECO:0000313" key="2">
    <source>
        <dbReference type="EMBL" id="NYS62451.1"/>
    </source>
</evidence>
<dbReference type="Proteomes" id="UP000586119">
    <property type="component" value="Unassembled WGS sequence"/>
</dbReference>
<gene>
    <name evidence="2" type="ORF">HZS81_16980</name>
</gene>
<reference evidence="2 3" key="1">
    <citation type="journal article" date="2015" name="Int. J. Syst. Evol. Microbiol.">
        <title>Halomonas salicampi sp. nov., a halotolerant and alkalitolerant bacterium isolated from a saltern soil.</title>
        <authorList>
            <person name="Lee J.C."/>
            <person name="Kim Y.S."/>
            <person name="Yun B.S."/>
            <person name="Whang K.S."/>
        </authorList>
    </citation>
    <scope>NUCLEOTIDE SEQUENCE [LARGE SCALE GENOMIC DNA]</scope>
    <source>
        <strain evidence="2 3">BH103</strain>
    </source>
</reference>
<name>A0A7Z0RW70_9GAMM</name>